<dbReference type="PANTHER" id="PTHR46579:SF2">
    <property type="entry name" value="C2H2-TYPE DOMAIN-CONTAINING PROTEIN"/>
    <property type="match status" value="1"/>
</dbReference>
<reference evidence="1" key="1">
    <citation type="submission" date="2022-08" db="UniProtKB">
        <authorList>
            <consortium name="EnsemblMetazoa"/>
        </authorList>
    </citation>
    <scope>IDENTIFICATION</scope>
    <source>
        <strain evidence="1">05x7-T-G4-1.051#20</strain>
    </source>
</reference>
<evidence type="ECO:0000313" key="2">
    <source>
        <dbReference type="Proteomes" id="UP000005408"/>
    </source>
</evidence>
<accession>A0A8W8JML5</accession>
<organism evidence="1 2">
    <name type="scientific">Magallana gigas</name>
    <name type="common">Pacific oyster</name>
    <name type="synonym">Crassostrea gigas</name>
    <dbReference type="NCBI Taxonomy" id="29159"/>
    <lineage>
        <taxon>Eukaryota</taxon>
        <taxon>Metazoa</taxon>
        <taxon>Spiralia</taxon>
        <taxon>Lophotrochozoa</taxon>
        <taxon>Mollusca</taxon>
        <taxon>Bivalvia</taxon>
        <taxon>Autobranchia</taxon>
        <taxon>Pteriomorphia</taxon>
        <taxon>Ostreida</taxon>
        <taxon>Ostreoidea</taxon>
        <taxon>Ostreidae</taxon>
        <taxon>Magallana</taxon>
    </lineage>
</organism>
<evidence type="ECO:0000313" key="1">
    <source>
        <dbReference type="EnsemblMetazoa" id="G19391.1:cds"/>
    </source>
</evidence>
<dbReference type="AlphaFoldDB" id="A0A8W8JML5"/>
<name>A0A8W8JML5_MAGGI</name>
<protein>
    <submittedName>
        <fullName evidence="1">Uncharacterized protein</fullName>
    </submittedName>
</protein>
<sequence length="505" mass="58029">MENIMLIGIIPSLKKEPGSLDYFLQPIINELILLSRGFQISPAKKDPVFVKVLLLCASSDIPAARKLAGFMGHAAIKGCSLCTISFQDNSGTAKRFFVHWVENELLTKADFELIGGRISELNVPADIGRLPTNIATNYSQFTADEWKNLVLLYSLFFLQGLLPERHLQMWQKFVLACRELCQPTMRKIRLVIADRLFLQVSRIAEELYGPSFLTPNRHIHGHLKETIECYGSIYGFWAFSFERFNGFLADFPTNKPSVEIQIMRKFQKIGFATEMKHKEFGEFSDFFTEFCREKIDSPKIPTPKLQVASEKPINRQDPLVWTDLSLLQVKQEAYTLVTMSQKERYDLKEMYECLYETSFPGDAIARVAIKYTTVYWNNELYGSVSSSRCKNYKMLMAKWAEDDFKLDPDFGDIRPGKVSHYLMHSTEVNGCIKVHLLAVVEWFKKKNADLGYLHPITVWQKRVQNDGPASYIPIQRILGKCAWTIKKHGVQYSIVVSPLPRHVFS</sequence>
<proteinExistence type="predicted"/>
<dbReference type="Proteomes" id="UP000005408">
    <property type="component" value="Unassembled WGS sequence"/>
</dbReference>
<dbReference type="EnsemblMetazoa" id="G19391.1">
    <property type="protein sequence ID" value="G19391.1:cds"/>
    <property type="gene ID" value="G19391"/>
</dbReference>
<dbReference type="PANTHER" id="PTHR46579">
    <property type="entry name" value="F5/8 TYPE C DOMAIN-CONTAINING PROTEIN-RELATED"/>
    <property type="match status" value="1"/>
</dbReference>
<keyword evidence="2" id="KW-1185">Reference proteome</keyword>